<dbReference type="SUPFAM" id="SSF57850">
    <property type="entry name" value="RING/U-box"/>
    <property type="match status" value="1"/>
</dbReference>
<proteinExistence type="predicted"/>
<dbReference type="InterPro" id="IPR001841">
    <property type="entry name" value="Znf_RING"/>
</dbReference>
<dbReference type="Gene3D" id="3.30.40.10">
    <property type="entry name" value="Zinc/RING finger domain, C3HC4 (zinc finger)"/>
    <property type="match status" value="1"/>
</dbReference>
<evidence type="ECO:0000256" key="1">
    <source>
        <dbReference type="PROSITE-ProRule" id="PRU00175"/>
    </source>
</evidence>
<evidence type="ECO:0000256" key="2">
    <source>
        <dbReference type="SAM" id="Coils"/>
    </source>
</evidence>
<keyword evidence="2" id="KW-0175">Coiled coil</keyword>
<keyword evidence="6" id="KW-1185">Reference proteome</keyword>
<keyword evidence="1" id="KW-0862">Zinc</keyword>
<dbReference type="EMBL" id="JAKWBI020000968">
    <property type="protein sequence ID" value="KAJ2891851.1"/>
    <property type="molecule type" value="Genomic_DNA"/>
</dbReference>
<dbReference type="InterPro" id="IPR013083">
    <property type="entry name" value="Znf_RING/FYVE/PHD"/>
</dbReference>
<keyword evidence="1" id="KW-0479">Metal-binding</keyword>
<evidence type="ECO:0000256" key="3">
    <source>
        <dbReference type="SAM" id="MobiDB-lite"/>
    </source>
</evidence>
<dbReference type="GO" id="GO:0008270">
    <property type="term" value="F:zinc ion binding"/>
    <property type="evidence" value="ECO:0007669"/>
    <property type="project" value="UniProtKB-KW"/>
</dbReference>
<feature type="domain" description="RING-type" evidence="4">
    <location>
        <begin position="211"/>
        <end position="278"/>
    </location>
</feature>
<evidence type="ECO:0000259" key="4">
    <source>
        <dbReference type="PROSITE" id="PS50089"/>
    </source>
</evidence>
<protein>
    <recommendedName>
        <fullName evidence="4">RING-type domain-containing protein</fullName>
    </recommendedName>
</protein>
<sequence length="526" mass="59447">MTRSCPQALAAQGGRALDVAMIKNNLVLFSNSNPVALLPLFRVQETTSVEATRRCRERLETLLFDKKPGRSQTIHGFPLSVPRIHTWQRTTPRNALLEKVRCSTCHRKEVHLPFFFPLIPPTLSAKHLVLPFPTGLASSIPYEFLFFLAVSMNRSSVLKTLPIVFSVFLLVHLLRMPDDDSSNKKAKGPPTDSSGELEANPCPTPNMEGCCPICYEPLPDMEIPDIITNRNAFRDNRPPTAVRLLCAPVNHIYHSECIGKWFYSPLRVLDRPNCPMCRQHVQKDEWYTLREWYGHFRINRSIAPGRVRRGGIGGGGFGGQGRMGEEYRPENSQQRVSLREIHQQYQQQQEELQAQLQYAQQQAQQRAQLFHQATATIDSELIRQRMERAQYVERAAGLDPPTPHYLEIAIRDARSGQVRISEDIRRPEETHPTYMDARRVAISQSPSEAPPEPFVLDDVNLDLVEAAMWGGDDEPEVNMIETVIPIPGGFGSIFRNNDQENAAVSQDPTPDVQAEPQNNCDGNTES</sequence>
<feature type="compositionally biased region" description="Polar residues" evidence="3">
    <location>
        <begin position="515"/>
        <end position="526"/>
    </location>
</feature>
<keyword evidence="1" id="KW-0863">Zinc-finger</keyword>
<evidence type="ECO:0000313" key="6">
    <source>
        <dbReference type="Proteomes" id="UP001201980"/>
    </source>
</evidence>
<dbReference type="AlphaFoldDB" id="A0AAD5RFC2"/>
<name>A0AAD5RFC2_9PEZI</name>
<comment type="caution">
    <text evidence="5">The sequence shown here is derived from an EMBL/GenBank/DDBJ whole genome shotgun (WGS) entry which is preliminary data.</text>
</comment>
<evidence type="ECO:0000313" key="5">
    <source>
        <dbReference type="EMBL" id="KAJ2891851.1"/>
    </source>
</evidence>
<accession>A0AAD5RFC2</accession>
<feature type="region of interest" description="Disordered" evidence="3">
    <location>
        <begin position="179"/>
        <end position="201"/>
    </location>
</feature>
<organism evidence="5 6">
    <name type="scientific">Zalerion maritima</name>
    <dbReference type="NCBI Taxonomy" id="339359"/>
    <lineage>
        <taxon>Eukaryota</taxon>
        <taxon>Fungi</taxon>
        <taxon>Dikarya</taxon>
        <taxon>Ascomycota</taxon>
        <taxon>Pezizomycotina</taxon>
        <taxon>Sordariomycetes</taxon>
        <taxon>Lulworthiomycetidae</taxon>
        <taxon>Lulworthiales</taxon>
        <taxon>Lulworthiaceae</taxon>
        <taxon>Zalerion</taxon>
    </lineage>
</organism>
<feature type="region of interest" description="Disordered" evidence="3">
    <location>
        <begin position="491"/>
        <end position="526"/>
    </location>
</feature>
<feature type="coiled-coil region" evidence="2">
    <location>
        <begin position="335"/>
        <end position="362"/>
    </location>
</feature>
<dbReference type="PROSITE" id="PS50089">
    <property type="entry name" value="ZF_RING_2"/>
    <property type="match status" value="1"/>
</dbReference>
<feature type="compositionally biased region" description="Polar residues" evidence="3">
    <location>
        <begin position="494"/>
        <end position="508"/>
    </location>
</feature>
<gene>
    <name evidence="5" type="ORF">MKZ38_010633</name>
</gene>
<dbReference type="Proteomes" id="UP001201980">
    <property type="component" value="Unassembled WGS sequence"/>
</dbReference>
<reference evidence="5" key="1">
    <citation type="submission" date="2022-07" db="EMBL/GenBank/DDBJ databases">
        <title>Draft genome sequence of Zalerion maritima ATCC 34329, a (micro)plastics degrading marine fungus.</title>
        <authorList>
            <person name="Paco A."/>
            <person name="Goncalves M.F.M."/>
            <person name="Rocha-Santos T.A.P."/>
            <person name="Alves A."/>
        </authorList>
    </citation>
    <scope>NUCLEOTIDE SEQUENCE</scope>
    <source>
        <strain evidence="5">ATCC 34329</strain>
    </source>
</reference>